<feature type="transmembrane region" description="Helical" evidence="1">
    <location>
        <begin position="237"/>
        <end position="256"/>
    </location>
</feature>
<evidence type="ECO:0000313" key="3">
    <source>
        <dbReference type="Proteomes" id="UP000681340"/>
    </source>
</evidence>
<dbReference type="EMBL" id="BOQL01000026">
    <property type="protein sequence ID" value="GIM68498.1"/>
    <property type="molecule type" value="Genomic_DNA"/>
</dbReference>
<feature type="transmembrane region" description="Helical" evidence="1">
    <location>
        <begin position="190"/>
        <end position="207"/>
    </location>
</feature>
<feature type="transmembrane region" description="Helical" evidence="1">
    <location>
        <begin position="213"/>
        <end position="230"/>
    </location>
</feature>
<keyword evidence="3" id="KW-1185">Reference proteome</keyword>
<dbReference type="Proteomes" id="UP000681340">
    <property type="component" value="Unassembled WGS sequence"/>
</dbReference>
<keyword evidence="1" id="KW-1133">Transmembrane helix</keyword>
<gene>
    <name evidence="2" type="ORF">Aau02nite_31920</name>
</gene>
<dbReference type="RefSeq" id="WP_212989193.1">
    <property type="nucleotide sequence ID" value="NZ_BAABEA010000008.1"/>
</dbReference>
<evidence type="ECO:0000313" key="2">
    <source>
        <dbReference type="EMBL" id="GIM68498.1"/>
    </source>
</evidence>
<proteinExistence type="predicted"/>
<protein>
    <submittedName>
        <fullName evidence="2">Uncharacterized protein</fullName>
    </submittedName>
</protein>
<reference evidence="2" key="1">
    <citation type="submission" date="2021-03" db="EMBL/GenBank/DDBJ databases">
        <title>Whole genome shotgun sequence of Actinoplanes auranticolor NBRC 12245.</title>
        <authorList>
            <person name="Komaki H."/>
            <person name="Tamura T."/>
        </authorList>
    </citation>
    <scope>NUCLEOTIDE SEQUENCE</scope>
    <source>
        <strain evidence="2">NBRC 12245</strain>
    </source>
</reference>
<keyword evidence="1" id="KW-0812">Transmembrane</keyword>
<evidence type="ECO:0000256" key="1">
    <source>
        <dbReference type="SAM" id="Phobius"/>
    </source>
</evidence>
<feature type="transmembrane region" description="Helical" evidence="1">
    <location>
        <begin position="33"/>
        <end position="53"/>
    </location>
</feature>
<feature type="transmembrane region" description="Helical" evidence="1">
    <location>
        <begin position="59"/>
        <end position="79"/>
    </location>
</feature>
<name>A0A919VM19_9ACTN</name>
<comment type="caution">
    <text evidence="2">The sequence shown here is derived from an EMBL/GenBank/DDBJ whole genome shotgun (WGS) entry which is preliminary data.</text>
</comment>
<keyword evidence="1" id="KW-0472">Membrane</keyword>
<feature type="transmembrane region" description="Helical" evidence="1">
    <location>
        <begin position="6"/>
        <end position="26"/>
    </location>
</feature>
<organism evidence="2 3">
    <name type="scientific">Actinoplanes auranticolor</name>
    <dbReference type="NCBI Taxonomy" id="47988"/>
    <lineage>
        <taxon>Bacteria</taxon>
        <taxon>Bacillati</taxon>
        <taxon>Actinomycetota</taxon>
        <taxon>Actinomycetes</taxon>
        <taxon>Micromonosporales</taxon>
        <taxon>Micromonosporaceae</taxon>
        <taxon>Actinoplanes</taxon>
    </lineage>
</organism>
<sequence>MRRLRFAPVATCYVVVVVMLTITGRLSLPYADLAMFVAVVLTMPAGLLSPLLALVPGHFGWYALPLLAVLNAFVVRLLIRVLPRDPVARDVENRLHSALVSTRLKVTPMMHAGSRRERSLLLRDVPIAYPQLVGVYHDLWRDSGLRVRELPEPLALQAYDGEGYAFSLRAGPGVFGDAVLTVAPPAARRWGFAAGLAAGGVPCVVAALSTAYLALLLTGCGALVGGLACLTAPRTRAFGRGLLLGGVPALVVLLLYGSA</sequence>
<accession>A0A919VM19</accession>
<dbReference type="AlphaFoldDB" id="A0A919VM19"/>